<keyword evidence="2" id="KW-1185">Reference proteome</keyword>
<dbReference type="Proteomes" id="UP000292447">
    <property type="component" value="Chromosome I"/>
</dbReference>
<name>A0A4V1ADL0_9ASCO</name>
<organism evidence="1 2">
    <name type="scientific">Metschnikowia aff. pulcherrima</name>
    <dbReference type="NCBI Taxonomy" id="2163413"/>
    <lineage>
        <taxon>Eukaryota</taxon>
        <taxon>Fungi</taxon>
        <taxon>Dikarya</taxon>
        <taxon>Ascomycota</taxon>
        <taxon>Saccharomycotina</taxon>
        <taxon>Pichiomycetes</taxon>
        <taxon>Metschnikowiaceae</taxon>
        <taxon>Metschnikowia</taxon>
    </lineage>
</organism>
<accession>A0A4V1ADL0</accession>
<gene>
    <name evidence="1" type="ORF">METSCH_A07180</name>
</gene>
<reference evidence="2" key="1">
    <citation type="submission" date="2019-03" db="EMBL/GenBank/DDBJ databases">
        <title>Snf2 controls pulcherriminic acid biosynthesis and connects pigmentation and antifungal activity of the yeast Metschnikowia pulcherrima.</title>
        <authorList>
            <person name="Gore-Lloyd D."/>
            <person name="Sumann I."/>
            <person name="Brachmann A.O."/>
            <person name="Schneeberger K."/>
            <person name="Ortiz-Merino R.A."/>
            <person name="Moreno-Beltran M."/>
            <person name="Schlaefli M."/>
            <person name="Kirner P."/>
            <person name="Santos Kron A."/>
            <person name="Wolfe K.H."/>
            <person name="Piel J."/>
            <person name="Ahrens C.H."/>
            <person name="Henk D."/>
            <person name="Freimoser F.M."/>
        </authorList>
    </citation>
    <scope>NUCLEOTIDE SEQUENCE [LARGE SCALE GENOMIC DNA]</scope>
    <source>
        <strain evidence="2">APC 1.2</strain>
    </source>
</reference>
<sequence>MSRSYLQHPLLKNPVKWLRGVPKRHECDLQLQGYYDTKSLDSNPFAASLQDTRFDVSKIRFPIGNTVQIVVNKIHDLTTYRLTPVLEKPRYGQNPASYVINNKYYIDFLARKRFMPIPLKYRHRSSSMIGSIKSSSDFSSEIQTLYKEKIIQLIDQLPASETRTISKNSKILLKPGEVGHIDWSPNSIRAIQTPLVHEEVSICSNEDQYLVSLFLKLTAFMEV</sequence>
<dbReference type="AlphaFoldDB" id="A0A4V1ADL0"/>
<dbReference type="EMBL" id="CP034456">
    <property type="protein sequence ID" value="QBM86083.1"/>
    <property type="molecule type" value="Genomic_DNA"/>
</dbReference>
<evidence type="ECO:0000313" key="2">
    <source>
        <dbReference type="Proteomes" id="UP000292447"/>
    </source>
</evidence>
<protein>
    <submittedName>
        <fullName evidence="1">Uncharacterized protein</fullName>
    </submittedName>
</protein>
<proteinExistence type="predicted"/>
<evidence type="ECO:0000313" key="1">
    <source>
        <dbReference type="EMBL" id="QBM86083.1"/>
    </source>
</evidence>